<evidence type="ECO:0000313" key="3">
    <source>
        <dbReference type="Proteomes" id="UP001589645"/>
    </source>
</evidence>
<organism evidence="2 3">
    <name type="scientific">Vibrio olivae</name>
    <dbReference type="NCBI Taxonomy" id="1243002"/>
    <lineage>
        <taxon>Bacteria</taxon>
        <taxon>Pseudomonadati</taxon>
        <taxon>Pseudomonadota</taxon>
        <taxon>Gammaproteobacteria</taxon>
        <taxon>Vibrionales</taxon>
        <taxon>Vibrionaceae</taxon>
        <taxon>Vibrio</taxon>
    </lineage>
</organism>
<keyword evidence="2" id="KW-0012">Acyltransferase</keyword>
<proteinExistence type="predicted"/>
<comment type="caution">
    <text evidence="2">The sequence shown here is derived from an EMBL/GenBank/DDBJ whole genome shotgun (WGS) entry which is preliminary data.</text>
</comment>
<feature type="domain" description="N-acetyltransferase" evidence="1">
    <location>
        <begin position="5"/>
        <end position="140"/>
    </location>
</feature>
<dbReference type="InterPro" id="IPR016181">
    <property type="entry name" value="Acyl_CoA_acyltransferase"/>
</dbReference>
<evidence type="ECO:0000259" key="1">
    <source>
        <dbReference type="PROSITE" id="PS51186"/>
    </source>
</evidence>
<dbReference type="EMBL" id="JBHMEP010000015">
    <property type="protein sequence ID" value="MFB9137604.1"/>
    <property type="molecule type" value="Genomic_DNA"/>
</dbReference>
<dbReference type="PROSITE" id="PS51186">
    <property type="entry name" value="GNAT"/>
    <property type="match status" value="1"/>
</dbReference>
<keyword evidence="2" id="KW-0808">Transferase</keyword>
<reference evidence="2 3" key="1">
    <citation type="submission" date="2024-09" db="EMBL/GenBank/DDBJ databases">
        <authorList>
            <person name="Sun Q."/>
            <person name="Mori K."/>
        </authorList>
    </citation>
    <scope>NUCLEOTIDE SEQUENCE [LARGE SCALE GENOMIC DNA]</scope>
    <source>
        <strain evidence="2 3">CECT 8064</strain>
    </source>
</reference>
<dbReference type="Proteomes" id="UP001589645">
    <property type="component" value="Unassembled WGS sequence"/>
</dbReference>
<dbReference type="SUPFAM" id="SSF55729">
    <property type="entry name" value="Acyl-CoA N-acyltransferases (Nat)"/>
    <property type="match status" value="1"/>
</dbReference>
<dbReference type="InterPro" id="IPR053144">
    <property type="entry name" value="Acetyltransferase_Butenolide"/>
</dbReference>
<dbReference type="GO" id="GO:0016746">
    <property type="term" value="F:acyltransferase activity"/>
    <property type="evidence" value="ECO:0007669"/>
    <property type="project" value="UniProtKB-KW"/>
</dbReference>
<dbReference type="PANTHER" id="PTHR43233">
    <property type="entry name" value="FAMILY N-ACETYLTRANSFERASE, PUTATIVE (AFU_ORTHOLOGUE AFUA_6G03350)-RELATED"/>
    <property type="match status" value="1"/>
</dbReference>
<dbReference type="RefSeq" id="WP_390197521.1">
    <property type="nucleotide sequence ID" value="NZ_JBHMEP010000015.1"/>
</dbReference>
<dbReference type="Pfam" id="PF13673">
    <property type="entry name" value="Acetyltransf_10"/>
    <property type="match status" value="1"/>
</dbReference>
<evidence type="ECO:0000313" key="2">
    <source>
        <dbReference type="EMBL" id="MFB9137604.1"/>
    </source>
</evidence>
<dbReference type="Gene3D" id="3.40.630.30">
    <property type="match status" value="1"/>
</dbReference>
<dbReference type="PANTHER" id="PTHR43233:SF1">
    <property type="entry name" value="FAMILY N-ACETYLTRANSFERASE, PUTATIVE (AFU_ORTHOLOGUE AFUA_6G03350)-RELATED"/>
    <property type="match status" value="1"/>
</dbReference>
<dbReference type="CDD" id="cd04301">
    <property type="entry name" value="NAT_SF"/>
    <property type="match status" value="1"/>
</dbReference>
<keyword evidence="3" id="KW-1185">Reference proteome</keyword>
<dbReference type="InterPro" id="IPR000182">
    <property type="entry name" value="GNAT_dom"/>
</dbReference>
<name>A0ABV5HTL1_9VIBR</name>
<dbReference type="EC" id="2.3.-.-" evidence="2"/>
<sequence>MQGFRISTDRNELDFDVIYQFISQSYWAKGIPKSTMQKALDHSLCFGVFNAEQQQVGFARLITDYATFAYLSDVFIVEQYRGCGLSKFLIETVVSHPDVQGLRRMMLATSDAHGLYAQYGFKPIEQAQTFMQVWQPNIYQ</sequence>
<protein>
    <submittedName>
        <fullName evidence="2">GNAT family N-acetyltransferase</fullName>
        <ecNumber evidence="2">2.3.-.-</ecNumber>
    </submittedName>
</protein>
<accession>A0ABV5HTL1</accession>
<gene>
    <name evidence="2" type="ORF">ACFFUV_21875</name>
</gene>